<dbReference type="AlphaFoldDB" id="A0AAE0QKH3"/>
<accession>A0AAE0QKH3</accession>
<comment type="caution">
    <text evidence="1">The sequence shown here is derived from an EMBL/GenBank/DDBJ whole genome shotgun (WGS) entry which is preliminary data.</text>
</comment>
<protein>
    <submittedName>
        <fullName evidence="1">Uncharacterized protein</fullName>
    </submittedName>
</protein>
<evidence type="ECO:0000313" key="1">
    <source>
        <dbReference type="EMBL" id="KAK3523829.1"/>
    </source>
</evidence>
<dbReference type="EMBL" id="JAUCMX010000014">
    <property type="protein sequence ID" value="KAK3523829.1"/>
    <property type="molecule type" value="Genomic_DNA"/>
</dbReference>
<sequence length="109" mass="12304">MRTAEKIIRVSLPSITDIYTTGCIRKDNSIVDDPTHLTLTFHPAAIWKKVQKSYTSHSRAPSILSFQCDHWLYPWSESCHLVVLTDAVDGSVWTACVQETAVERATWGL</sequence>
<organism evidence="1 2">
    <name type="scientific">Hemibagrus guttatus</name>
    <dbReference type="NCBI Taxonomy" id="175788"/>
    <lineage>
        <taxon>Eukaryota</taxon>
        <taxon>Metazoa</taxon>
        <taxon>Chordata</taxon>
        <taxon>Craniata</taxon>
        <taxon>Vertebrata</taxon>
        <taxon>Euteleostomi</taxon>
        <taxon>Actinopterygii</taxon>
        <taxon>Neopterygii</taxon>
        <taxon>Teleostei</taxon>
        <taxon>Ostariophysi</taxon>
        <taxon>Siluriformes</taxon>
        <taxon>Bagridae</taxon>
        <taxon>Hemibagrus</taxon>
    </lineage>
</organism>
<proteinExistence type="predicted"/>
<dbReference type="Proteomes" id="UP001274896">
    <property type="component" value="Unassembled WGS sequence"/>
</dbReference>
<reference evidence="1" key="1">
    <citation type="submission" date="2023-06" db="EMBL/GenBank/DDBJ databases">
        <title>Male Hemibagrus guttatus genome.</title>
        <authorList>
            <person name="Bian C."/>
        </authorList>
    </citation>
    <scope>NUCLEOTIDE SEQUENCE</scope>
    <source>
        <strain evidence="1">Male_cb2023</strain>
        <tissue evidence="1">Muscle</tissue>
    </source>
</reference>
<gene>
    <name evidence="1" type="ORF">QTP70_010444</name>
</gene>
<evidence type="ECO:0000313" key="2">
    <source>
        <dbReference type="Proteomes" id="UP001274896"/>
    </source>
</evidence>
<keyword evidence="2" id="KW-1185">Reference proteome</keyword>
<name>A0AAE0QKH3_9TELE</name>